<dbReference type="GO" id="GO:0042796">
    <property type="term" value="P:snRNA transcription by RNA polymerase III"/>
    <property type="evidence" value="ECO:0007669"/>
    <property type="project" value="TreeGrafter"/>
</dbReference>
<dbReference type="GO" id="GO:0000978">
    <property type="term" value="F:RNA polymerase II cis-regulatory region sequence-specific DNA binding"/>
    <property type="evidence" value="ECO:0007669"/>
    <property type="project" value="TreeGrafter"/>
</dbReference>
<feature type="region of interest" description="Disordered" evidence="5">
    <location>
        <begin position="159"/>
        <end position="202"/>
    </location>
</feature>
<dbReference type="AlphaFoldDB" id="A0AAN6H054"/>
<dbReference type="InterPro" id="IPR022185">
    <property type="entry name" value="DUF3712"/>
</dbReference>
<comment type="caution">
    <text evidence="8">The sequence shown here is derived from an EMBL/GenBank/DDBJ whole genome shotgun (WGS) entry which is preliminary data.</text>
</comment>
<keyword evidence="4" id="KW-0539">Nucleus</keyword>
<dbReference type="PROSITE" id="PS50090">
    <property type="entry name" value="MYB_LIKE"/>
    <property type="match status" value="3"/>
</dbReference>
<dbReference type="PANTHER" id="PTHR46621:SF1">
    <property type="entry name" value="SNRNA-ACTIVATING PROTEIN COMPLEX SUBUNIT 4"/>
    <property type="match status" value="1"/>
</dbReference>
<feature type="domain" description="HTH myb-type" evidence="7">
    <location>
        <begin position="1"/>
        <end position="43"/>
    </location>
</feature>
<dbReference type="Pfam" id="PF13921">
    <property type="entry name" value="Myb_DNA-bind_6"/>
    <property type="match status" value="1"/>
</dbReference>
<gene>
    <name evidence="8" type="ORF">OC846_000799</name>
</gene>
<evidence type="ECO:0000256" key="2">
    <source>
        <dbReference type="ARBA" id="ARBA00023125"/>
    </source>
</evidence>
<proteinExistence type="predicted"/>
<dbReference type="SUPFAM" id="SSF46689">
    <property type="entry name" value="Homeodomain-like"/>
    <property type="match status" value="2"/>
</dbReference>
<dbReference type="Gene3D" id="1.10.10.60">
    <property type="entry name" value="Homeodomain-like"/>
    <property type="match status" value="3"/>
</dbReference>
<dbReference type="InterPro" id="IPR051575">
    <property type="entry name" value="Myb-like_DNA-bd"/>
</dbReference>
<evidence type="ECO:0000256" key="4">
    <source>
        <dbReference type="ARBA" id="ARBA00023242"/>
    </source>
</evidence>
<dbReference type="EMBL" id="JAPDMZ010000009">
    <property type="protein sequence ID" value="KAK0556955.1"/>
    <property type="molecule type" value="Genomic_DNA"/>
</dbReference>
<keyword evidence="2" id="KW-0238">DNA-binding</keyword>
<sequence>MWTPAEDAKLRAMVHAAGDKVPRWSEIAKHLQGRNRKDVRKRWSYCLNPTLTKGAWSRQEDTLLRAAVQELGTDDWVHVASRVGSRTGDQCAKRWRDVLDPNIVHDRWTSTEDAKLIELTKKLGHNWSLIATHFPGRRGVQCRNRSHSLTKRLEAHGSLEAASTGHIQIRTGSSTHRRTANSTSRSPFQPYSSNLSGPNSSYQTVDTHLGLNNSATSLMMSSADSSQDNFGPMWLSFQGYDRASTTPIVPSVIHQNTTSATAYSDTSARHLVPLSPSQILHSPPMGTHPNVPDMFSMLHNNPNYGASTGSGSLMPPSSTAASRYYSDTRHSGIHQVPPEYTMSSASMSRTMQVSSMGQCLGPTTRDSPYYQPIIQRDNLPFARDATMLGSCSGPSPALYGHQSAYTCAFSGPGPNLSYLPASSPRQFNECSSAPPTSSFASVPSSLVDTKAALLPINFPSPGPNITSRCCSPTNSQGFIMPQPLPVEDWHCTIKCEPSETSLPSPPQHAEPHALIQANSPTASTGINPAMTLLNDILEEDTPTELRRDHGEYQGLKLTRADASHDKGNVWTETRLTLTLDEDIGHGPLSGLGGKVTLDVITLGILIEFNDAALTAFPSSRTRPQRSRSLYFSTAIPCAPPTSSNDATAALYLPFGFPIDIQTVAGDFIDRYDNTDVAVLSISRANAQTDIRNRIIHLTFHNVPLARSANAHAQFSDFLADTIAQQSITFNLHGTTTAGASTAAGFVTISDIPFDVSTLLLVLQNLKACPAIVSNLDVYHGYPSYLEVRLTASLYHPSILTIGTEDVQFNIVYKGQVIGQAQIAKLILVPVVNSVPIVCATTPREVLPPLLVRKCMRTASRTPPPSSRSRALGGISQLLLIETTHE</sequence>
<reference evidence="8" key="1">
    <citation type="journal article" date="2023" name="PhytoFront">
        <title>Draft Genome Resources of Seven Strains of Tilletia horrida, Causal Agent of Kernel Smut of Rice.</title>
        <authorList>
            <person name="Khanal S."/>
            <person name="Antony Babu S."/>
            <person name="Zhou X.G."/>
        </authorList>
    </citation>
    <scope>NUCLEOTIDE SEQUENCE</scope>
    <source>
        <strain evidence="8">TX6</strain>
    </source>
</reference>
<feature type="domain" description="Myb-like" evidence="6">
    <location>
        <begin position="48"/>
        <end position="99"/>
    </location>
</feature>
<evidence type="ECO:0000313" key="9">
    <source>
        <dbReference type="Proteomes" id="UP001176517"/>
    </source>
</evidence>
<organism evidence="8 9">
    <name type="scientific">Tilletia horrida</name>
    <dbReference type="NCBI Taxonomy" id="155126"/>
    <lineage>
        <taxon>Eukaryota</taxon>
        <taxon>Fungi</taxon>
        <taxon>Dikarya</taxon>
        <taxon>Basidiomycota</taxon>
        <taxon>Ustilaginomycotina</taxon>
        <taxon>Exobasidiomycetes</taxon>
        <taxon>Tilletiales</taxon>
        <taxon>Tilletiaceae</taxon>
        <taxon>Tilletia</taxon>
    </lineage>
</organism>
<feature type="compositionally biased region" description="Polar residues" evidence="5">
    <location>
        <begin position="170"/>
        <end position="202"/>
    </location>
</feature>
<dbReference type="SMART" id="SM00717">
    <property type="entry name" value="SANT"/>
    <property type="match status" value="3"/>
</dbReference>
<dbReference type="GO" id="GO:0001006">
    <property type="term" value="F:RNA polymerase III type 3 promoter sequence-specific DNA binding"/>
    <property type="evidence" value="ECO:0007669"/>
    <property type="project" value="TreeGrafter"/>
</dbReference>
<evidence type="ECO:0000259" key="7">
    <source>
        <dbReference type="PROSITE" id="PS51294"/>
    </source>
</evidence>
<evidence type="ECO:0000256" key="5">
    <source>
        <dbReference type="SAM" id="MobiDB-lite"/>
    </source>
</evidence>
<feature type="domain" description="Myb-like" evidence="6">
    <location>
        <begin position="1"/>
        <end position="47"/>
    </location>
</feature>
<accession>A0AAN6H054</accession>
<feature type="domain" description="HTH myb-type" evidence="7">
    <location>
        <begin position="48"/>
        <end position="103"/>
    </location>
</feature>
<name>A0AAN6H054_9BASI</name>
<protein>
    <submittedName>
        <fullName evidence="8">Uncharacterized protein</fullName>
    </submittedName>
</protein>
<dbReference type="Proteomes" id="UP001176517">
    <property type="component" value="Unassembled WGS sequence"/>
</dbReference>
<dbReference type="CDD" id="cd00167">
    <property type="entry name" value="SANT"/>
    <property type="match status" value="3"/>
</dbReference>
<dbReference type="GO" id="GO:0042795">
    <property type="term" value="P:snRNA transcription by RNA polymerase II"/>
    <property type="evidence" value="ECO:0007669"/>
    <property type="project" value="TreeGrafter"/>
</dbReference>
<dbReference type="PANTHER" id="PTHR46621">
    <property type="entry name" value="SNRNA-ACTIVATING PROTEIN COMPLEX SUBUNIT 4"/>
    <property type="match status" value="1"/>
</dbReference>
<evidence type="ECO:0000259" key="6">
    <source>
        <dbReference type="PROSITE" id="PS50090"/>
    </source>
</evidence>
<keyword evidence="3" id="KW-0804">Transcription</keyword>
<dbReference type="InterPro" id="IPR017930">
    <property type="entry name" value="Myb_dom"/>
</dbReference>
<keyword evidence="9" id="KW-1185">Reference proteome</keyword>
<dbReference type="InterPro" id="IPR009057">
    <property type="entry name" value="Homeodomain-like_sf"/>
</dbReference>
<evidence type="ECO:0000256" key="1">
    <source>
        <dbReference type="ARBA" id="ARBA00023015"/>
    </source>
</evidence>
<dbReference type="PROSITE" id="PS51294">
    <property type="entry name" value="HTH_MYB"/>
    <property type="match status" value="3"/>
</dbReference>
<dbReference type="GO" id="GO:0019185">
    <property type="term" value="C:snRNA-activating protein complex"/>
    <property type="evidence" value="ECO:0007669"/>
    <property type="project" value="TreeGrafter"/>
</dbReference>
<evidence type="ECO:0000313" key="8">
    <source>
        <dbReference type="EMBL" id="KAK0556955.1"/>
    </source>
</evidence>
<evidence type="ECO:0000256" key="3">
    <source>
        <dbReference type="ARBA" id="ARBA00023163"/>
    </source>
</evidence>
<feature type="domain" description="Myb-like" evidence="6">
    <location>
        <begin position="100"/>
        <end position="150"/>
    </location>
</feature>
<dbReference type="Pfam" id="PF00249">
    <property type="entry name" value="Myb_DNA-binding"/>
    <property type="match status" value="1"/>
</dbReference>
<dbReference type="Pfam" id="PF12505">
    <property type="entry name" value="DUF3712"/>
    <property type="match status" value="1"/>
</dbReference>
<feature type="domain" description="HTH myb-type" evidence="7">
    <location>
        <begin position="104"/>
        <end position="154"/>
    </location>
</feature>
<keyword evidence="1" id="KW-0805">Transcription regulation</keyword>
<dbReference type="InterPro" id="IPR001005">
    <property type="entry name" value="SANT/Myb"/>
</dbReference>